<accession>A0A4P6KEV7</accession>
<evidence type="ECO:0000256" key="2">
    <source>
        <dbReference type="ARBA" id="ARBA00022670"/>
    </source>
</evidence>
<sequence length="536" mass="58359">MFDPTATQTRTFQARAVADVPKREVFGIGVPLEVETQVYPGFNELFAQDCEFDNLERAKLKLDHGPLIGVTRTATRAPGKLDITGYVSETTHGNDALTLANDEALDSFSIGFTPIEYERTDHEDGSFTIRHTRVRVREFSLTDNPVYTDAVVTDVRSQTPKEGTPMPPTTDAITREDFDAHRSELSEQIRSVQAQLAQVSSPQPERPAVQFRSFGEFIRAYHRGDTEARALHTAYTEAAAGASLHEQRAYDGGVIADTIAKAPWIGDVIRLIDKPRKVLNSFQTAPLPATGTQIEYGVLESNTVQVDKQAAEGDELAKGQVSVGSDTAPVGTYGGWSELSFQAVERADISLLNLTRRAQAIAYAQQTEAEVRALLTTTITDNITAGHNLDLIASPKAADWVSLFIDAHDAFDDAALPIAGLYLSKDKFKELFTLADQNDRLQFQIFGTGANSVGELKVEGLEGQVSTTRVRLLPGAATGRGAFYNEQAITTFENAGAPVSLEDANVTNLTRSYSMYGYLATACEIPDAILPIDFAV</sequence>
<gene>
    <name evidence="5" type="ORF">EVS81_07840</name>
</gene>
<organism evidence="5 6">
    <name type="scientific">Leucobacter triazinivorans</name>
    <dbReference type="NCBI Taxonomy" id="1784719"/>
    <lineage>
        <taxon>Bacteria</taxon>
        <taxon>Bacillati</taxon>
        <taxon>Actinomycetota</taxon>
        <taxon>Actinomycetes</taxon>
        <taxon>Micrococcales</taxon>
        <taxon>Microbacteriaceae</taxon>
        <taxon>Leucobacter</taxon>
    </lineage>
</organism>
<reference evidence="5 6" key="1">
    <citation type="submission" date="2019-02" db="EMBL/GenBank/DDBJ databases">
        <authorList>
            <person name="Sun L."/>
            <person name="Pan D."/>
            <person name="Wu X."/>
        </authorList>
    </citation>
    <scope>NUCLEOTIDE SEQUENCE [LARGE SCALE GENOMIC DNA]</scope>
    <source>
        <strain evidence="5 6">JW-1</strain>
    </source>
</reference>
<dbReference type="Pfam" id="PF25209">
    <property type="entry name" value="Phage_capsid_4"/>
    <property type="match status" value="1"/>
</dbReference>
<dbReference type="SUPFAM" id="SSF56563">
    <property type="entry name" value="Major capsid protein gp5"/>
    <property type="match status" value="1"/>
</dbReference>
<dbReference type="InterPro" id="IPR054613">
    <property type="entry name" value="Peptidase_S78_dom"/>
</dbReference>
<proteinExistence type="predicted"/>
<dbReference type="KEGG" id="ltr:EVS81_07840"/>
<keyword evidence="2" id="KW-0645">Protease</keyword>
<keyword evidence="3" id="KW-0378">Hydrolase</keyword>
<dbReference type="RefSeq" id="WP_130109888.1">
    <property type="nucleotide sequence ID" value="NZ_CP035806.1"/>
</dbReference>
<feature type="domain" description="Prohead serine protease" evidence="4">
    <location>
        <begin position="81"/>
        <end position="154"/>
    </location>
</feature>
<keyword evidence="1" id="KW-1188">Viral release from host cell</keyword>
<name>A0A4P6KEV7_9MICO</name>
<evidence type="ECO:0000313" key="5">
    <source>
        <dbReference type="EMBL" id="QBE48753.1"/>
    </source>
</evidence>
<evidence type="ECO:0000259" key="4">
    <source>
        <dbReference type="Pfam" id="PF04586"/>
    </source>
</evidence>
<dbReference type="EMBL" id="CP035806">
    <property type="protein sequence ID" value="QBE48753.1"/>
    <property type="molecule type" value="Genomic_DNA"/>
</dbReference>
<dbReference type="GO" id="GO:0006508">
    <property type="term" value="P:proteolysis"/>
    <property type="evidence" value="ECO:0007669"/>
    <property type="project" value="UniProtKB-KW"/>
</dbReference>
<protein>
    <recommendedName>
        <fullName evidence="4">Prohead serine protease domain-containing protein</fullName>
    </recommendedName>
</protein>
<dbReference type="Proteomes" id="UP000289260">
    <property type="component" value="Chromosome"/>
</dbReference>
<evidence type="ECO:0000313" key="6">
    <source>
        <dbReference type="Proteomes" id="UP000289260"/>
    </source>
</evidence>
<dbReference type="Pfam" id="PF04586">
    <property type="entry name" value="Peptidase_S78"/>
    <property type="match status" value="1"/>
</dbReference>
<evidence type="ECO:0000256" key="1">
    <source>
        <dbReference type="ARBA" id="ARBA00022612"/>
    </source>
</evidence>
<dbReference type="AlphaFoldDB" id="A0A4P6KEV7"/>
<keyword evidence="6" id="KW-1185">Reference proteome</keyword>
<evidence type="ECO:0000256" key="3">
    <source>
        <dbReference type="ARBA" id="ARBA00022801"/>
    </source>
</evidence>
<dbReference type="GO" id="GO:0008233">
    <property type="term" value="F:peptidase activity"/>
    <property type="evidence" value="ECO:0007669"/>
    <property type="project" value="UniProtKB-KW"/>
</dbReference>
<dbReference type="OrthoDB" id="3268964at2"/>